<keyword evidence="1" id="KW-0812">Transmembrane</keyword>
<feature type="transmembrane region" description="Helical" evidence="1">
    <location>
        <begin position="7"/>
        <end position="26"/>
    </location>
</feature>
<sequence>GTITNGVAVVVVGGGGVVVISIKFAFADVDVPAGTHVNVPFMKSLLTLSLRLTYIFTLVQLAFRSVQVSAKWPFTSVHF</sequence>
<evidence type="ECO:0000313" key="2">
    <source>
        <dbReference type="EMBL" id="VDO91251.1"/>
    </source>
</evidence>
<protein>
    <submittedName>
        <fullName evidence="4">Aa_trans domain-containing protein</fullName>
    </submittedName>
</protein>
<gene>
    <name evidence="2" type="ORF">HPLM_LOCUS21637</name>
</gene>
<dbReference type="AlphaFoldDB" id="A0A0N4XBA3"/>
<feature type="transmembrane region" description="Helical" evidence="1">
    <location>
        <begin position="46"/>
        <end position="63"/>
    </location>
</feature>
<organism evidence="4">
    <name type="scientific">Haemonchus placei</name>
    <name type="common">Barber's pole worm</name>
    <dbReference type="NCBI Taxonomy" id="6290"/>
    <lineage>
        <taxon>Eukaryota</taxon>
        <taxon>Metazoa</taxon>
        <taxon>Ecdysozoa</taxon>
        <taxon>Nematoda</taxon>
        <taxon>Chromadorea</taxon>
        <taxon>Rhabditida</taxon>
        <taxon>Rhabditina</taxon>
        <taxon>Rhabditomorpha</taxon>
        <taxon>Strongyloidea</taxon>
        <taxon>Trichostrongylidae</taxon>
        <taxon>Haemonchus</taxon>
    </lineage>
</organism>
<keyword evidence="3" id="KW-1185">Reference proteome</keyword>
<evidence type="ECO:0000313" key="4">
    <source>
        <dbReference type="WBParaSite" id="HPLM_0002164801-mRNA-1"/>
    </source>
</evidence>
<reference evidence="2 3" key="2">
    <citation type="submission" date="2018-11" db="EMBL/GenBank/DDBJ databases">
        <authorList>
            <consortium name="Pathogen Informatics"/>
        </authorList>
    </citation>
    <scope>NUCLEOTIDE SEQUENCE [LARGE SCALE GENOMIC DNA]</scope>
    <source>
        <strain evidence="2 3">MHpl1</strain>
    </source>
</reference>
<evidence type="ECO:0000256" key="1">
    <source>
        <dbReference type="SAM" id="Phobius"/>
    </source>
</evidence>
<dbReference type="Proteomes" id="UP000268014">
    <property type="component" value="Unassembled WGS sequence"/>
</dbReference>
<accession>A0A0N4XBA3</accession>
<dbReference type="EMBL" id="UZAF01023786">
    <property type="protein sequence ID" value="VDO91251.1"/>
    <property type="molecule type" value="Genomic_DNA"/>
</dbReference>
<reference evidence="4" key="1">
    <citation type="submission" date="2017-02" db="UniProtKB">
        <authorList>
            <consortium name="WormBaseParasite"/>
        </authorList>
    </citation>
    <scope>IDENTIFICATION</scope>
</reference>
<dbReference type="WBParaSite" id="HPLM_0002164801-mRNA-1">
    <property type="protein sequence ID" value="HPLM_0002164801-mRNA-1"/>
    <property type="gene ID" value="HPLM_0002164801"/>
</dbReference>
<evidence type="ECO:0000313" key="3">
    <source>
        <dbReference type="Proteomes" id="UP000268014"/>
    </source>
</evidence>
<name>A0A0N4XBA3_HAEPC</name>
<keyword evidence="1" id="KW-0472">Membrane</keyword>
<keyword evidence="1" id="KW-1133">Transmembrane helix</keyword>
<proteinExistence type="predicted"/>